<accession>A0A7I9V2R1</accession>
<evidence type="ECO:0000313" key="1">
    <source>
        <dbReference type="EMBL" id="GED99694.1"/>
    </source>
</evidence>
<keyword evidence="2" id="KW-1185">Reference proteome</keyword>
<protein>
    <submittedName>
        <fullName evidence="1">Uncharacterized protein</fullName>
    </submittedName>
</protein>
<name>A0A7I9V2R1_9ACTN</name>
<dbReference type="Proteomes" id="UP000444960">
    <property type="component" value="Unassembled WGS sequence"/>
</dbReference>
<gene>
    <name evidence="1" type="ORF">nbrc107696_01410</name>
</gene>
<dbReference type="AlphaFoldDB" id="A0A7I9V2R1"/>
<reference evidence="2" key="1">
    <citation type="submission" date="2019-06" db="EMBL/GenBank/DDBJ databases">
        <title>Gordonia isolated from sludge of a wastewater treatment plant.</title>
        <authorList>
            <person name="Tamura T."/>
            <person name="Aoyama K."/>
            <person name="Kang Y."/>
            <person name="Saito S."/>
            <person name="Akiyama N."/>
            <person name="Yazawa K."/>
            <person name="Gonoi T."/>
            <person name="Mikami Y."/>
        </authorList>
    </citation>
    <scope>NUCLEOTIDE SEQUENCE [LARGE SCALE GENOMIC DNA]</scope>
    <source>
        <strain evidence="2">NBRC 107696</strain>
    </source>
</reference>
<organism evidence="1 2">
    <name type="scientific">Gordonia spumicola</name>
    <dbReference type="NCBI Taxonomy" id="589161"/>
    <lineage>
        <taxon>Bacteria</taxon>
        <taxon>Bacillati</taxon>
        <taxon>Actinomycetota</taxon>
        <taxon>Actinomycetes</taxon>
        <taxon>Mycobacteriales</taxon>
        <taxon>Gordoniaceae</taxon>
        <taxon>Gordonia</taxon>
    </lineage>
</organism>
<dbReference type="EMBL" id="BJOV01000001">
    <property type="protein sequence ID" value="GED99694.1"/>
    <property type="molecule type" value="Genomic_DNA"/>
</dbReference>
<comment type="caution">
    <text evidence="1">The sequence shown here is derived from an EMBL/GenBank/DDBJ whole genome shotgun (WGS) entry which is preliminary data.</text>
</comment>
<evidence type="ECO:0000313" key="2">
    <source>
        <dbReference type="Proteomes" id="UP000444960"/>
    </source>
</evidence>
<sequence>MLPSIRADQVFAKSCDHYVSRLSFHQGETFRLLWGIHDSDDPVDDLCYTD</sequence>
<dbReference type="RefSeq" id="WP_161893663.1">
    <property type="nucleotide sequence ID" value="NZ_BJOV01000001.1"/>
</dbReference>
<proteinExistence type="predicted"/>